<reference evidence="2 3" key="1">
    <citation type="submission" date="2018-10" db="EMBL/GenBank/DDBJ databases">
        <title>Sequencing the genomes of 1000 actinobacteria strains.</title>
        <authorList>
            <person name="Klenk H.-P."/>
        </authorList>
    </citation>
    <scope>NUCLEOTIDE SEQUENCE [LARGE SCALE GENOMIC DNA]</scope>
    <source>
        <strain evidence="2 3">DSM 43800</strain>
    </source>
</reference>
<evidence type="ECO:0000259" key="1">
    <source>
        <dbReference type="Pfam" id="PF09250"/>
    </source>
</evidence>
<dbReference type="EMBL" id="RBXO01000001">
    <property type="protein sequence ID" value="RKT52471.1"/>
    <property type="molecule type" value="Genomic_DNA"/>
</dbReference>
<evidence type="ECO:0000313" key="3">
    <source>
        <dbReference type="Proteomes" id="UP000282084"/>
    </source>
</evidence>
<evidence type="ECO:0000313" key="2">
    <source>
        <dbReference type="EMBL" id="RKT52471.1"/>
    </source>
</evidence>
<dbReference type="AlphaFoldDB" id="A0A495VSU8"/>
<proteinExistence type="predicted"/>
<protein>
    <submittedName>
        <fullName evidence="2">Bifunctional DNA primase/polymerase-like protein</fullName>
    </submittedName>
</protein>
<comment type="caution">
    <text evidence="2">The sequence shown here is derived from an EMBL/GenBank/DDBJ whole genome shotgun (WGS) entry which is preliminary data.</text>
</comment>
<dbReference type="RefSeq" id="WP_121002041.1">
    <property type="nucleotide sequence ID" value="NZ_RBXO01000001.1"/>
</dbReference>
<feature type="domain" description="DNA primase/polymerase bifunctional N-terminal" evidence="1">
    <location>
        <begin position="18"/>
        <end position="164"/>
    </location>
</feature>
<keyword evidence="3" id="KW-1185">Reference proteome</keyword>
<organism evidence="2 3">
    <name type="scientific">Saccharothrix australiensis</name>
    <dbReference type="NCBI Taxonomy" id="2072"/>
    <lineage>
        <taxon>Bacteria</taxon>
        <taxon>Bacillati</taxon>
        <taxon>Actinomycetota</taxon>
        <taxon>Actinomycetes</taxon>
        <taxon>Pseudonocardiales</taxon>
        <taxon>Pseudonocardiaceae</taxon>
        <taxon>Saccharothrix</taxon>
    </lineage>
</organism>
<dbReference type="Proteomes" id="UP000282084">
    <property type="component" value="Unassembled WGS sequence"/>
</dbReference>
<accession>A0A495VSU8</accession>
<name>A0A495VSU8_9PSEU</name>
<gene>
    <name evidence="2" type="ORF">C8E97_0985</name>
</gene>
<dbReference type="InterPro" id="IPR015330">
    <property type="entry name" value="DNA_primase/pol_bifunc_N"/>
</dbReference>
<dbReference type="OrthoDB" id="3397040at2"/>
<sequence length="192" mass="20371">MPGTETDCLPVDENLRAALDYAAMGWPVIPGAAWDGGRFVDPATGRPVDQVRLHPVAEATTDVDVVRRWWGAPGGHVPAVLVVTGPSVGVVSIREDQARTIVGHAWFRSRPTPVAVASGLPVAFFLVRPPNPPDLTRDDVRVFTEGSVLPLPPTTVATISTSWLVSPEECGRVLLPAAELAELLTSLEGTTS</sequence>
<dbReference type="Pfam" id="PF09250">
    <property type="entry name" value="Prim-Pol"/>
    <property type="match status" value="1"/>
</dbReference>